<dbReference type="GO" id="GO:0009986">
    <property type="term" value="C:cell surface"/>
    <property type="evidence" value="ECO:0007669"/>
    <property type="project" value="TreeGrafter"/>
</dbReference>
<dbReference type="EMBL" id="MU004195">
    <property type="protein sequence ID" value="KAF2491754.1"/>
    <property type="molecule type" value="Genomic_DNA"/>
</dbReference>
<dbReference type="PANTHER" id="PTHR31297:SF1">
    <property type="entry name" value="GLUCAN 1,3-BETA-GLUCOSIDASE I_II-RELATED"/>
    <property type="match status" value="1"/>
</dbReference>
<keyword evidence="7" id="KW-0961">Cell wall biogenesis/degradation</keyword>
<dbReference type="GO" id="GO:0004338">
    <property type="term" value="F:glucan exo-1,3-beta-glucosidase activity"/>
    <property type="evidence" value="ECO:0007669"/>
    <property type="project" value="UniProtKB-EC"/>
</dbReference>
<evidence type="ECO:0000256" key="3">
    <source>
        <dbReference type="ARBA" id="ARBA00022525"/>
    </source>
</evidence>
<evidence type="ECO:0000313" key="12">
    <source>
        <dbReference type="EMBL" id="KAF2491754.1"/>
    </source>
</evidence>
<reference evidence="12" key="1">
    <citation type="journal article" date="2020" name="Stud. Mycol.">
        <title>101 Dothideomycetes genomes: a test case for predicting lifestyles and emergence of pathogens.</title>
        <authorList>
            <person name="Haridas S."/>
            <person name="Albert R."/>
            <person name="Binder M."/>
            <person name="Bloem J."/>
            <person name="Labutti K."/>
            <person name="Salamov A."/>
            <person name="Andreopoulos B."/>
            <person name="Baker S."/>
            <person name="Barry K."/>
            <person name="Bills G."/>
            <person name="Bluhm B."/>
            <person name="Cannon C."/>
            <person name="Castanera R."/>
            <person name="Culley D."/>
            <person name="Daum C."/>
            <person name="Ezra D."/>
            <person name="Gonzalez J."/>
            <person name="Henrissat B."/>
            <person name="Kuo A."/>
            <person name="Liang C."/>
            <person name="Lipzen A."/>
            <person name="Lutzoni F."/>
            <person name="Magnuson J."/>
            <person name="Mondo S."/>
            <person name="Nolan M."/>
            <person name="Ohm R."/>
            <person name="Pangilinan J."/>
            <person name="Park H.-J."/>
            <person name="Ramirez L."/>
            <person name="Alfaro M."/>
            <person name="Sun H."/>
            <person name="Tritt A."/>
            <person name="Yoshinaga Y."/>
            <person name="Zwiers L.-H."/>
            <person name="Turgeon B."/>
            <person name="Goodwin S."/>
            <person name="Spatafora J."/>
            <person name="Crous P."/>
            <person name="Grigoriev I."/>
        </authorList>
    </citation>
    <scope>NUCLEOTIDE SEQUENCE</scope>
    <source>
        <strain evidence="12">CBS 269.34</strain>
    </source>
</reference>
<evidence type="ECO:0000256" key="10">
    <source>
        <dbReference type="RuleBase" id="RU361153"/>
    </source>
</evidence>
<protein>
    <recommendedName>
        <fullName evidence="9">glucan 1,3-beta-glucosidase</fullName>
        <ecNumber evidence="9">3.2.1.58</ecNumber>
    </recommendedName>
</protein>
<evidence type="ECO:0000256" key="8">
    <source>
        <dbReference type="ARBA" id="ARBA00036824"/>
    </source>
</evidence>
<dbReference type="Pfam" id="PF00150">
    <property type="entry name" value="Cellulase"/>
    <property type="match status" value="1"/>
</dbReference>
<comment type="similarity">
    <text evidence="2 10">Belongs to the glycosyl hydrolase 5 (cellulase A) family.</text>
</comment>
<sequence>MAPELFDGTDAIDQFAFDQTDGANSKLKKHWESYFTEEDVSKLASYGINAIRIPVGFWAYDNKDTPYLKGADEYLDRAVQWARNNDMKVWVDLHGAPGSQNGFDHSGHEGAVHWQTPENLDRTISVLKEISRKYGSNKYADTVTGIELVNEPVPWEPNEFRITEEWARRAYAEVRGVMENKNVHIIMQDGFEGSYRWINVVKDVIEDLNEDPSQHHSDFAIDSHLYQLFKPEDMAMDQPQHIANACNWRYNFEAARNSHVPVYLGEWSGATKVCVNTDDTTTAGETCDTDGCQCIATTPVEEWNDLVIHQVRRYVEAQLDVWEAHTRGWFYWNFKGTGAWGFMNGIEKGFIPNPVTSRKYSGQCDPPLY</sequence>
<evidence type="ECO:0000256" key="7">
    <source>
        <dbReference type="ARBA" id="ARBA00023316"/>
    </source>
</evidence>
<dbReference type="GO" id="GO:0009251">
    <property type="term" value="P:glucan catabolic process"/>
    <property type="evidence" value="ECO:0007669"/>
    <property type="project" value="TreeGrafter"/>
</dbReference>
<dbReference type="GO" id="GO:0071555">
    <property type="term" value="P:cell wall organization"/>
    <property type="evidence" value="ECO:0007669"/>
    <property type="project" value="UniProtKB-KW"/>
</dbReference>
<evidence type="ECO:0000256" key="2">
    <source>
        <dbReference type="ARBA" id="ARBA00005641"/>
    </source>
</evidence>
<keyword evidence="6 10" id="KW-0326">Glycosidase</keyword>
<comment type="catalytic activity">
    <reaction evidence="8">
        <text>Successive hydrolysis of beta-D-glucose units from the non-reducing ends of (1-&gt;3)-beta-D-glucans, releasing alpha-glucose.</text>
        <dbReference type="EC" id="3.2.1.58"/>
    </reaction>
</comment>
<keyword evidence="5 10" id="KW-0378">Hydrolase</keyword>
<accession>A0A6A6QI81</accession>
<name>A0A6A6QI81_9PEZI</name>
<dbReference type="EC" id="3.2.1.58" evidence="9"/>
<evidence type="ECO:0000259" key="11">
    <source>
        <dbReference type="Pfam" id="PF00150"/>
    </source>
</evidence>
<dbReference type="AlphaFoldDB" id="A0A6A6QI81"/>
<keyword evidence="4" id="KW-0732">Signal</keyword>
<keyword evidence="3" id="KW-0964">Secreted</keyword>
<dbReference type="InterPro" id="IPR017853">
    <property type="entry name" value="GH"/>
</dbReference>
<keyword evidence="13" id="KW-1185">Reference proteome</keyword>
<dbReference type="PANTHER" id="PTHR31297">
    <property type="entry name" value="GLUCAN ENDO-1,6-BETA-GLUCOSIDASE B"/>
    <property type="match status" value="1"/>
</dbReference>
<proteinExistence type="inferred from homology"/>
<organism evidence="12 13">
    <name type="scientific">Lophium mytilinum</name>
    <dbReference type="NCBI Taxonomy" id="390894"/>
    <lineage>
        <taxon>Eukaryota</taxon>
        <taxon>Fungi</taxon>
        <taxon>Dikarya</taxon>
        <taxon>Ascomycota</taxon>
        <taxon>Pezizomycotina</taxon>
        <taxon>Dothideomycetes</taxon>
        <taxon>Pleosporomycetidae</taxon>
        <taxon>Mytilinidiales</taxon>
        <taxon>Mytilinidiaceae</taxon>
        <taxon>Lophium</taxon>
    </lineage>
</organism>
<evidence type="ECO:0000256" key="9">
    <source>
        <dbReference type="ARBA" id="ARBA00038929"/>
    </source>
</evidence>
<dbReference type="OrthoDB" id="62120at2759"/>
<evidence type="ECO:0000256" key="6">
    <source>
        <dbReference type="ARBA" id="ARBA00023295"/>
    </source>
</evidence>
<evidence type="ECO:0000256" key="4">
    <source>
        <dbReference type="ARBA" id="ARBA00022729"/>
    </source>
</evidence>
<evidence type="ECO:0000256" key="5">
    <source>
        <dbReference type="ARBA" id="ARBA00022801"/>
    </source>
</evidence>
<dbReference type="InterPro" id="IPR050386">
    <property type="entry name" value="Glycosyl_hydrolase_5"/>
</dbReference>
<dbReference type="GO" id="GO:0005576">
    <property type="term" value="C:extracellular region"/>
    <property type="evidence" value="ECO:0007669"/>
    <property type="project" value="UniProtKB-SubCell"/>
</dbReference>
<feature type="domain" description="Glycoside hydrolase family 5" evidence="11">
    <location>
        <begin position="27"/>
        <end position="283"/>
    </location>
</feature>
<gene>
    <name evidence="12" type="ORF">BU16DRAFT_468402</name>
</gene>
<dbReference type="Proteomes" id="UP000799750">
    <property type="component" value="Unassembled WGS sequence"/>
</dbReference>
<dbReference type="SUPFAM" id="SSF51445">
    <property type="entry name" value="(Trans)glycosidases"/>
    <property type="match status" value="1"/>
</dbReference>
<evidence type="ECO:0000313" key="13">
    <source>
        <dbReference type="Proteomes" id="UP000799750"/>
    </source>
</evidence>
<dbReference type="InterPro" id="IPR001547">
    <property type="entry name" value="Glyco_hydro_5"/>
</dbReference>
<dbReference type="Gene3D" id="3.20.20.80">
    <property type="entry name" value="Glycosidases"/>
    <property type="match status" value="1"/>
</dbReference>
<evidence type="ECO:0000256" key="1">
    <source>
        <dbReference type="ARBA" id="ARBA00004613"/>
    </source>
</evidence>
<comment type="subcellular location">
    <subcellularLocation>
        <location evidence="1">Secreted</location>
    </subcellularLocation>
</comment>